<keyword evidence="2" id="KW-1185">Reference proteome</keyword>
<sequence length="52" mass="5718">MKSQDRVASKGSVWLSWAAAQQRRIKRAAVPPDWPAAVETLDVRINDSAGRA</sequence>
<dbReference type="EMBL" id="JAOALG010000002">
    <property type="protein sequence ID" value="MEQ5841913.1"/>
    <property type="molecule type" value="Genomic_DNA"/>
</dbReference>
<comment type="caution">
    <text evidence="1">The sequence shown here is derived from an EMBL/GenBank/DDBJ whole genome shotgun (WGS) entry which is preliminary data.</text>
</comment>
<reference evidence="1 2" key="1">
    <citation type="journal article" date="2024" name="Chem. Sci.">
        <title>Discovery of a lagriamide polyketide by integrated genome mining, isotopic labeling, and untargeted metabolomics.</title>
        <authorList>
            <person name="Fergusson C.H."/>
            <person name="Saulog J."/>
            <person name="Paulo B.S."/>
            <person name="Wilson D.M."/>
            <person name="Liu D.Y."/>
            <person name="Morehouse N.J."/>
            <person name="Waterworth S."/>
            <person name="Barkei J."/>
            <person name="Gray C.A."/>
            <person name="Kwan J.C."/>
            <person name="Eustaquio A.S."/>
            <person name="Linington R.G."/>
        </authorList>
    </citation>
    <scope>NUCLEOTIDE SEQUENCE [LARGE SCALE GENOMIC DNA]</scope>
    <source>
        <strain evidence="1 2">RL17-338-BIF-B</strain>
    </source>
</reference>
<evidence type="ECO:0000313" key="2">
    <source>
        <dbReference type="Proteomes" id="UP001469089"/>
    </source>
</evidence>
<proteinExistence type="predicted"/>
<dbReference type="RefSeq" id="WP_349543858.1">
    <property type="nucleotide sequence ID" value="NZ_JAOALG010000002.1"/>
</dbReference>
<organism evidence="1 2">
    <name type="scientific">Paraburkholderia acidicola</name>
    <dbReference type="NCBI Taxonomy" id="1912599"/>
    <lineage>
        <taxon>Bacteria</taxon>
        <taxon>Pseudomonadati</taxon>
        <taxon>Pseudomonadota</taxon>
        <taxon>Betaproteobacteria</taxon>
        <taxon>Burkholderiales</taxon>
        <taxon>Burkholderiaceae</taxon>
        <taxon>Paraburkholderia</taxon>
    </lineage>
</organism>
<gene>
    <name evidence="1" type="ORF">N0A02_20975</name>
</gene>
<accession>A0ABV1LRP7</accession>
<name>A0ABV1LRP7_9BURK</name>
<protein>
    <submittedName>
        <fullName evidence="1">Uncharacterized protein</fullName>
    </submittedName>
</protein>
<dbReference type="Proteomes" id="UP001469089">
    <property type="component" value="Unassembled WGS sequence"/>
</dbReference>
<evidence type="ECO:0000313" key="1">
    <source>
        <dbReference type="EMBL" id="MEQ5841913.1"/>
    </source>
</evidence>